<proteinExistence type="predicted"/>
<feature type="region of interest" description="Disordered" evidence="1">
    <location>
        <begin position="23"/>
        <end position="55"/>
    </location>
</feature>
<dbReference type="Proteomes" id="UP001223520">
    <property type="component" value="Chromosome"/>
</dbReference>
<sequence>MKTKILGLALMLSLAAFVGACENTNEPAGTTTPAPGEPADTGATPTVTATPTTTP</sequence>
<dbReference type="EMBL" id="CP124543">
    <property type="protein sequence ID" value="WGV28097.1"/>
    <property type="molecule type" value="Genomic_DNA"/>
</dbReference>
<reference evidence="3 4" key="1">
    <citation type="journal article" date="2023" name="Limnol Oceanogr Lett">
        <title>Environmental adaptations by the intertidal Antarctic cyanobacterium Halotia branconii CENA392 as revealed using long-read genome sequencing.</title>
        <authorList>
            <person name="Dextro R.B."/>
            <person name="Delbaje E."/>
            <person name="Freitas P.N.N."/>
            <person name="Geraldes V."/>
            <person name="Pinto E."/>
            <person name="Long P.F."/>
            <person name="Fiore M.F."/>
        </authorList>
    </citation>
    <scope>NUCLEOTIDE SEQUENCE [LARGE SCALE GENOMIC DNA]</scope>
    <source>
        <strain evidence="3 4">CENA392</strain>
    </source>
</reference>
<feature type="signal peptide" evidence="2">
    <location>
        <begin position="1"/>
        <end position="20"/>
    </location>
</feature>
<feature type="chain" id="PRO_5042515879" evidence="2">
    <location>
        <begin position="21"/>
        <end position="55"/>
    </location>
</feature>
<keyword evidence="4" id="KW-1185">Reference proteome</keyword>
<dbReference type="AlphaFoldDB" id="A0AAJ6NWW2"/>
<dbReference type="PROSITE" id="PS51257">
    <property type="entry name" value="PROKAR_LIPOPROTEIN"/>
    <property type="match status" value="1"/>
</dbReference>
<evidence type="ECO:0000256" key="1">
    <source>
        <dbReference type="SAM" id="MobiDB-lite"/>
    </source>
</evidence>
<evidence type="ECO:0000313" key="3">
    <source>
        <dbReference type="EMBL" id="WGV28097.1"/>
    </source>
</evidence>
<keyword evidence="2" id="KW-0732">Signal</keyword>
<evidence type="ECO:0000256" key="2">
    <source>
        <dbReference type="SAM" id="SignalP"/>
    </source>
</evidence>
<organism evidence="3 4">
    <name type="scientific">Halotia branconii CENA392</name>
    <dbReference type="NCBI Taxonomy" id="1539056"/>
    <lineage>
        <taxon>Bacteria</taxon>
        <taxon>Bacillati</taxon>
        <taxon>Cyanobacteriota</taxon>
        <taxon>Cyanophyceae</taxon>
        <taxon>Nostocales</taxon>
        <taxon>Nodulariaceae</taxon>
        <taxon>Halotia</taxon>
    </lineage>
</organism>
<accession>A0AAJ6NWW2</accession>
<protein>
    <submittedName>
        <fullName evidence="3">Uncharacterized protein</fullName>
    </submittedName>
</protein>
<evidence type="ECO:0000313" key="4">
    <source>
        <dbReference type="Proteomes" id="UP001223520"/>
    </source>
</evidence>
<name>A0AAJ6NWW2_9CYAN</name>
<dbReference type="KEGG" id="hbq:QI031_11725"/>
<dbReference type="RefSeq" id="WP_281485329.1">
    <property type="nucleotide sequence ID" value="NZ_CP124543.1"/>
</dbReference>
<gene>
    <name evidence="3" type="ORF">QI031_11725</name>
</gene>